<evidence type="ECO:0000256" key="3">
    <source>
        <dbReference type="ARBA" id="ARBA00022519"/>
    </source>
</evidence>
<dbReference type="OrthoDB" id="9772674at2"/>
<evidence type="ECO:0000256" key="6">
    <source>
        <dbReference type="ARBA" id="ARBA00023136"/>
    </source>
</evidence>
<organism evidence="9 10">
    <name type="scientific">Hungatella hathewayi WAL-18680</name>
    <dbReference type="NCBI Taxonomy" id="742737"/>
    <lineage>
        <taxon>Bacteria</taxon>
        <taxon>Bacillati</taxon>
        <taxon>Bacillota</taxon>
        <taxon>Clostridia</taxon>
        <taxon>Lachnospirales</taxon>
        <taxon>Lachnospiraceae</taxon>
        <taxon>Hungatella</taxon>
    </lineage>
</organism>
<dbReference type="GO" id="GO:0005886">
    <property type="term" value="C:plasma membrane"/>
    <property type="evidence" value="ECO:0007669"/>
    <property type="project" value="UniProtKB-SubCell"/>
</dbReference>
<protein>
    <recommendedName>
        <fullName evidence="8">TRAP C4-dicarboxylate transport system permease DctM subunit domain-containing protein</fullName>
    </recommendedName>
</protein>
<reference evidence="9 10" key="1">
    <citation type="submission" date="2011-08" db="EMBL/GenBank/DDBJ databases">
        <title>The Genome Sequence of Clostridium hathewayi WAL-18680.</title>
        <authorList>
            <consortium name="The Broad Institute Genome Sequencing Platform"/>
            <person name="Earl A."/>
            <person name="Ward D."/>
            <person name="Feldgarden M."/>
            <person name="Gevers D."/>
            <person name="Finegold S.M."/>
            <person name="Summanen P.H."/>
            <person name="Molitoris D.R."/>
            <person name="Song M."/>
            <person name="Daigneault M."/>
            <person name="Allen-Vercoe E."/>
            <person name="Young S.K."/>
            <person name="Zeng Q."/>
            <person name="Gargeya S."/>
            <person name="Fitzgerald M."/>
            <person name="Haas B."/>
            <person name="Abouelleil A."/>
            <person name="Alvarado L."/>
            <person name="Arachchi H.M."/>
            <person name="Berlin A."/>
            <person name="Brown A."/>
            <person name="Chapman S.B."/>
            <person name="Chen Z."/>
            <person name="Dunbar C."/>
            <person name="Freedman E."/>
            <person name="Gearin G."/>
            <person name="Gellesch M."/>
            <person name="Goldberg J."/>
            <person name="Griggs A."/>
            <person name="Gujja S."/>
            <person name="Heiman D."/>
            <person name="Howarth C."/>
            <person name="Larson L."/>
            <person name="Lui A."/>
            <person name="MacDonald P.J.P."/>
            <person name="Montmayeur A."/>
            <person name="Murphy C."/>
            <person name="Neiman D."/>
            <person name="Pearson M."/>
            <person name="Priest M."/>
            <person name="Roberts A."/>
            <person name="Saif S."/>
            <person name="Shea T."/>
            <person name="Shenoy N."/>
            <person name="Sisk P."/>
            <person name="Stolte C."/>
            <person name="Sykes S."/>
            <person name="Wortman J."/>
            <person name="Nusbaum C."/>
            <person name="Birren B."/>
        </authorList>
    </citation>
    <scope>NUCLEOTIDE SEQUENCE [LARGE SCALE GENOMIC DNA]</scope>
    <source>
        <strain evidence="9 10">WAL-18680</strain>
    </source>
</reference>
<keyword evidence="5 7" id="KW-1133">Transmembrane helix</keyword>
<comment type="caution">
    <text evidence="9">The sequence shown here is derived from an EMBL/GenBank/DDBJ whole genome shotgun (WGS) entry which is preliminary data.</text>
</comment>
<dbReference type="PIRSF" id="PIRSF006066">
    <property type="entry name" value="HI0050"/>
    <property type="match status" value="1"/>
</dbReference>
<evidence type="ECO:0000256" key="7">
    <source>
        <dbReference type="SAM" id="Phobius"/>
    </source>
</evidence>
<feature type="transmembrane region" description="Helical" evidence="7">
    <location>
        <begin position="46"/>
        <end position="65"/>
    </location>
</feature>
<dbReference type="Proteomes" id="UP000005384">
    <property type="component" value="Unassembled WGS sequence"/>
</dbReference>
<dbReference type="Pfam" id="PF06808">
    <property type="entry name" value="DctM"/>
    <property type="match status" value="1"/>
</dbReference>
<feature type="transmembrane region" description="Helical" evidence="7">
    <location>
        <begin position="278"/>
        <end position="297"/>
    </location>
</feature>
<dbReference type="InterPro" id="IPR004681">
    <property type="entry name" value="TRAP_DctM"/>
</dbReference>
<feature type="transmembrane region" description="Helical" evidence="7">
    <location>
        <begin position="170"/>
        <end position="191"/>
    </location>
</feature>
<evidence type="ECO:0000256" key="1">
    <source>
        <dbReference type="ARBA" id="ARBA00004429"/>
    </source>
</evidence>
<dbReference type="EMBL" id="ADLN01000040">
    <property type="protein sequence ID" value="EHI59980.1"/>
    <property type="molecule type" value="Genomic_DNA"/>
</dbReference>
<accession>G5IEX0</accession>
<keyword evidence="2" id="KW-1003">Cell membrane</keyword>
<evidence type="ECO:0000259" key="8">
    <source>
        <dbReference type="Pfam" id="PF06808"/>
    </source>
</evidence>
<dbReference type="PANTHER" id="PTHR33362:SF2">
    <property type="entry name" value="TRAP TRANSPORTER LARGE PERMEASE PROTEIN"/>
    <property type="match status" value="1"/>
</dbReference>
<evidence type="ECO:0000313" key="9">
    <source>
        <dbReference type="EMBL" id="EHI59980.1"/>
    </source>
</evidence>
<keyword evidence="6 7" id="KW-0472">Membrane</keyword>
<feature type="transmembrane region" description="Helical" evidence="7">
    <location>
        <begin position="356"/>
        <end position="381"/>
    </location>
</feature>
<evidence type="ECO:0000256" key="5">
    <source>
        <dbReference type="ARBA" id="ARBA00022989"/>
    </source>
</evidence>
<feature type="domain" description="TRAP C4-dicarboxylate transport system permease DctM subunit" evidence="8">
    <location>
        <begin position="6"/>
        <end position="416"/>
    </location>
</feature>
<keyword evidence="10" id="KW-1185">Reference proteome</keyword>
<keyword evidence="3" id="KW-0997">Cell inner membrane</keyword>
<feature type="transmembrane region" description="Helical" evidence="7">
    <location>
        <begin position="212"/>
        <end position="234"/>
    </location>
</feature>
<dbReference type="PATRIC" id="fig|742737.3.peg.2068"/>
<dbReference type="GO" id="GO:0022857">
    <property type="term" value="F:transmembrane transporter activity"/>
    <property type="evidence" value="ECO:0007669"/>
    <property type="project" value="TreeGrafter"/>
</dbReference>
<dbReference type="InterPro" id="IPR010656">
    <property type="entry name" value="DctM"/>
</dbReference>
<evidence type="ECO:0000313" key="10">
    <source>
        <dbReference type="Proteomes" id="UP000005384"/>
    </source>
</evidence>
<feature type="transmembrane region" description="Helical" evidence="7">
    <location>
        <begin position="134"/>
        <end position="164"/>
    </location>
</feature>
<feature type="transmembrane region" description="Helical" evidence="7">
    <location>
        <begin position="240"/>
        <end position="257"/>
    </location>
</feature>
<evidence type="ECO:0000256" key="2">
    <source>
        <dbReference type="ARBA" id="ARBA00022475"/>
    </source>
</evidence>
<feature type="transmembrane region" description="Helical" evidence="7">
    <location>
        <begin position="101"/>
        <end position="122"/>
    </location>
</feature>
<proteinExistence type="predicted"/>
<comment type="subcellular location">
    <subcellularLocation>
        <location evidence="1">Cell inner membrane</location>
        <topology evidence="1">Multi-pass membrane protein</topology>
    </subcellularLocation>
</comment>
<evidence type="ECO:0000256" key="4">
    <source>
        <dbReference type="ARBA" id="ARBA00022692"/>
    </source>
</evidence>
<feature type="transmembrane region" description="Helical" evidence="7">
    <location>
        <begin position="317"/>
        <end position="344"/>
    </location>
</feature>
<dbReference type="RefSeq" id="WP_006780027.1">
    <property type="nucleotide sequence ID" value="NZ_CP040506.1"/>
</dbReference>
<name>G5IEX0_9FIRM</name>
<dbReference type="NCBIfam" id="TIGR00786">
    <property type="entry name" value="dctM"/>
    <property type="match status" value="1"/>
</dbReference>
<feature type="transmembrane region" description="Helical" evidence="7">
    <location>
        <begin position="396"/>
        <end position="419"/>
    </location>
</feature>
<dbReference type="AlphaFoldDB" id="G5IEX0"/>
<dbReference type="PANTHER" id="PTHR33362">
    <property type="entry name" value="SIALIC ACID TRAP TRANSPORTER PERMEASE PROTEIN SIAT-RELATED"/>
    <property type="match status" value="1"/>
</dbReference>
<dbReference type="HOGENOM" id="CLU_019824_4_1_9"/>
<sequence length="425" mass="44867">MIAFLLITFFVLLALGVPIAMSLGLSAMGGILFLDGGSMVSVGQRMFEGMNSFALLAIPLYTFAGFTMSKGGISDRLMGFCYSIVGRFTGGLAHVNVLSSMIFAGISGSAVADTAGVSGMIMPQMVKKGYSKKLTVAVTAISSTIGIVIPPSIPMVVIAGILGISTGKLFLGGIIPGIMLGVAQMAVSYFLAKREGVPKEEGHFDMGEFLKYGWESLPALLMPIIIVGSITTGIVSPTEAGAIAVVYGLIAGGLIYKELKWADIKFAFCETVKTSAKIFLVIGSAKLFTVMLTTAGFDKWVANTMLGVSDNPTIILILILLIFFIVTMFMESIATLTLFMPIIYPIAMAVGIDPTVMSVLITVVIGIGLVTPPVGMCIYVACDLMEMRVGQVMKTLVPYLAATFVVLALLIAFPQLILLPTGLVR</sequence>
<keyword evidence="4 7" id="KW-0812">Transmembrane</keyword>
<gene>
    <name evidence="9" type="ORF">HMPREF9473_02047</name>
</gene>